<reference evidence="2 3" key="1">
    <citation type="submission" date="2023-03" db="EMBL/GenBank/DDBJ databases">
        <title>Genome insight into feeding habits of ladybird beetles.</title>
        <authorList>
            <person name="Li H.-S."/>
            <person name="Huang Y.-H."/>
            <person name="Pang H."/>
        </authorList>
    </citation>
    <scope>NUCLEOTIDE SEQUENCE [LARGE SCALE GENOMIC DNA]</scope>
    <source>
        <strain evidence="2">SYSU_2023b</strain>
        <tissue evidence="2">Whole body</tissue>
    </source>
</reference>
<feature type="region of interest" description="Disordered" evidence="1">
    <location>
        <begin position="294"/>
        <end position="323"/>
    </location>
</feature>
<evidence type="ECO:0008006" key="4">
    <source>
        <dbReference type="Google" id="ProtNLM"/>
    </source>
</evidence>
<evidence type="ECO:0000256" key="1">
    <source>
        <dbReference type="SAM" id="MobiDB-lite"/>
    </source>
</evidence>
<gene>
    <name evidence="2" type="ORF">WA026_003076</name>
</gene>
<keyword evidence="3" id="KW-1185">Reference proteome</keyword>
<dbReference type="EMBL" id="JARQZJ010000001">
    <property type="protein sequence ID" value="KAK9869322.1"/>
    <property type="molecule type" value="Genomic_DNA"/>
</dbReference>
<feature type="compositionally biased region" description="Basic and acidic residues" evidence="1">
    <location>
        <begin position="238"/>
        <end position="251"/>
    </location>
</feature>
<comment type="caution">
    <text evidence="2">The sequence shown here is derived from an EMBL/GenBank/DDBJ whole genome shotgun (WGS) entry which is preliminary data.</text>
</comment>
<name>A0AAW1TH48_9CUCU</name>
<proteinExistence type="predicted"/>
<evidence type="ECO:0000313" key="3">
    <source>
        <dbReference type="Proteomes" id="UP001431783"/>
    </source>
</evidence>
<dbReference type="AlphaFoldDB" id="A0AAW1TH48"/>
<organism evidence="2 3">
    <name type="scientific">Henosepilachna vigintioctopunctata</name>
    <dbReference type="NCBI Taxonomy" id="420089"/>
    <lineage>
        <taxon>Eukaryota</taxon>
        <taxon>Metazoa</taxon>
        <taxon>Ecdysozoa</taxon>
        <taxon>Arthropoda</taxon>
        <taxon>Hexapoda</taxon>
        <taxon>Insecta</taxon>
        <taxon>Pterygota</taxon>
        <taxon>Neoptera</taxon>
        <taxon>Endopterygota</taxon>
        <taxon>Coleoptera</taxon>
        <taxon>Polyphaga</taxon>
        <taxon>Cucujiformia</taxon>
        <taxon>Coccinelloidea</taxon>
        <taxon>Coccinellidae</taxon>
        <taxon>Epilachninae</taxon>
        <taxon>Epilachnini</taxon>
        <taxon>Henosepilachna</taxon>
    </lineage>
</organism>
<sequence>MDEGRKTTKNLPLITQFDKKKCTRFSEDVEKIESFYTISRDDDIFQDIDPSMDLDNMSQCSSDLQGYDEDSLNFLDNGDIDRRLLRNLRRNEEIRKSKERLSLPNIDESNIDSSVKHFVSEMSEFYNEMAGKLKSLRTCPVLENSSIHHLDPDDEKFMIEKKFNNLYKNLKKTPQMKKTLSLISKMDTDISETMSKFKEQKAERLDIQEQLIRKMPMDRESQLFLQLCAFEANSNKDQHNMRFDERQNEKNPKRRRSRTREDKNFVERNIELAKMGMNFPISDEQKQRLERLLKDNDGGTPPLPNIRSEGRPSTSESRVSHVDEDNIYQDCTLNAYRLSDDHKGRLIEIDSALQAFDEDQPRKPSETNIGTDLVRSLKEIDQKLKAISTSYVQDQERLEKNRKKPTYMNIDKIEEEEVLESTSDNTSCVMSTPKDM</sequence>
<dbReference type="Proteomes" id="UP001431783">
    <property type="component" value="Unassembled WGS sequence"/>
</dbReference>
<accession>A0AAW1TH48</accession>
<evidence type="ECO:0000313" key="2">
    <source>
        <dbReference type="EMBL" id="KAK9869322.1"/>
    </source>
</evidence>
<protein>
    <recommendedName>
        <fullName evidence="4">Fibrous sheath-interacting protein 1</fullName>
    </recommendedName>
</protein>
<feature type="region of interest" description="Disordered" evidence="1">
    <location>
        <begin position="238"/>
        <end position="266"/>
    </location>
</feature>